<feature type="domain" description="DUF4515" evidence="2">
    <location>
        <begin position="12"/>
        <end position="135"/>
    </location>
</feature>
<organism evidence="3 4">
    <name type="scientific">Paragonimus skrjabini miyazakii</name>
    <dbReference type="NCBI Taxonomy" id="59628"/>
    <lineage>
        <taxon>Eukaryota</taxon>
        <taxon>Metazoa</taxon>
        <taxon>Spiralia</taxon>
        <taxon>Lophotrochozoa</taxon>
        <taxon>Platyhelminthes</taxon>
        <taxon>Trematoda</taxon>
        <taxon>Digenea</taxon>
        <taxon>Plagiorchiida</taxon>
        <taxon>Troglotremata</taxon>
        <taxon>Troglotrematidae</taxon>
        <taxon>Paragonimus</taxon>
    </lineage>
</organism>
<evidence type="ECO:0000313" key="3">
    <source>
        <dbReference type="EMBL" id="KAF7233981.1"/>
    </source>
</evidence>
<evidence type="ECO:0000313" key="4">
    <source>
        <dbReference type="Proteomes" id="UP000822476"/>
    </source>
</evidence>
<dbReference type="OrthoDB" id="2129492at2759"/>
<dbReference type="EMBL" id="JTDE01014858">
    <property type="protein sequence ID" value="KAF7233981.1"/>
    <property type="molecule type" value="Genomic_DNA"/>
</dbReference>
<feature type="coiled-coil region" evidence="1">
    <location>
        <begin position="83"/>
        <end position="135"/>
    </location>
</feature>
<reference evidence="3" key="1">
    <citation type="submission" date="2019-07" db="EMBL/GenBank/DDBJ databases">
        <title>Annotation for the trematode Paragonimus miyazaki's.</title>
        <authorList>
            <person name="Choi Y.-J."/>
        </authorList>
    </citation>
    <scope>NUCLEOTIDE SEQUENCE</scope>
    <source>
        <strain evidence="3">Japan</strain>
    </source>
</reference>
<accession>A0A8S9YCF2</accession>
<keyword evidence="1" id="KW-0175">Coiled coil</keyword>
<comment type="caution">
    <text evidence="3">The sequence shown here is derived from an EMBL/GenBank/DDBJ whole genome shotgun (WGS) entry which is preliminary data.</text>
</comment>
<keyword evidence="4" id="KW-1185">Reference proteome</keyword>
<evidence type="ECO:0000259" key="2">
    <source>
        <dbReference type="Pfam" id="PF14988"/>
    </source>
</evidence>
<dbReference type="AlphaFoldDB" id="A0A8S9YCF2"/>
<name>A0A8S9YCF2_9TREM</name>
<proteinExistence type="predicted"/>
<dbReference type="InterPro" id="IPR032777">
    <property type="entry name" value="DUF4515"/>
</dbReference>
<protein>
    <recommendedName>
        <fullName evidence="2">DUF4515 domain-containing protein</fullName>
    </recommendedName>
</protein>
<dbReference type="Pfam" id="PF14988">
    <property type="entry name" value="DUF4515"/>
    <property type="match status" value="1"/>
</dbReference>
<sequence>MDILIDEADVKNNRYLNYVERKKERKSNYSTTLSDFHQYNIDALKNERQNMLEAYEVDMKALMMKLGQEKELLQSHTDELTLMNDLKILKKNQEMQIELLETDGRALRVQLSEKLTEIKTQLQEERKQLNEQTQNEFYEARTRSQKVFRVLFLVSSI</sequence>
<gene>
    <name evidence="3" type="ORF">EG68_12016</name>
</gene>
<dbReference type="Proteomes" id="UP000822476">
    <property type="component" value="Unassembled WGS sequence"/>
</dbReference>
<evidence type="ECO:0000256" key="1">
    <source>
        <dbReference type="SAM" id="Coils"/>
    </source>
</evidence>